<dbReference type="SUPFAM" id="SSF55424">
    <property type="entry name" value="FAD/NAD-linked reductases, dimerisation (C-terminal) domain"/>
    <property type="match status" value="1"/>
</dbReference>
<proteinExistence type="predicted"/>
<evidence type="ECO:0000313" key="1">
    <source>
        <dbReference type="EMBL" id="MPN02613.1"/>
    </source>
</evidence>
<comment type="caution">
    <text evidence="1">The sequence shown here is derived from an EMBL/GenBank/DDBJ whole genome shotgun (WGS) entry which is preliminary data.</text>
</comment>
<dbReference type="EMBL" id="VSSQ01048569">
    <property type="protein sequence ID" value="MPN02613.1"/>
    <property type="molecule type" value="Genomic_DNA"/>
</dbReference>
<protein>
    <recommendedName>
        <fullName evidence="2">CoA-disulfide reductase</fullName>
    </recommendedName>
</protein>
<evidence type="ECO:0008006" key="2">
    <source>
        <dbReference type="Google" id="ProtNLM"/>
    </source>
</evidence>
<accession>A0A645EQ03</accession>
<reference evidence="1" key="1">
    <citation type="submission" date="2019-08" db="EMBL/GenBank/DDBJ databases">
        <authorList>
            <person name="Kucharzyk K."/>
            <person name="Murdoch R.W."/>
            <person name="Higgins S."/>
            <person name="Loffler F."/>
        </authorList>
    </citation>
    <scope>NUCLEOTIDE SEQUENCE</scope>
</reference>
<dbReference type="InterPro" id="IPR016156">
    <property type="entry name" value="FAD/NAD-linked_Rdtase_dimer_sf"/>
</dbReference>
<organism evidence="1">
    <name type="scientific">bioreactor metagenome</name>
    <dbReference type="NCBI Taxonomy" id="1076179"/>
    <lineage>
        <taxon>unclassified sequences</taxon>
        <taxon>metagenomes</taxon>
        <taxon>ecological metagenomes</taxon>
    </lineage>
</organism>
<dbReference type="AlphaFoldDB" id="A0A645EQ03"/>
<sequence>MLLGAQLMGERETAIRIDPIAVAIDRGMTTDELGFADFGYAPPFAGVWDAIAVAANAAK</sequence>
<dbReference type="Gene3D" id="3.30.390.30">
    <property type="match status" value="1"/>
</dbReference>
<name>A0A645EQ03_9ZZZZ</name>
<gene>
    <name evidence="1" type="ORF">SDC9_149829</name>
</gene>